<reference evidence="1 2" key="1">
    <citation type="submission" date="2013-11" db="EMBL/GenBank/DDBJ databases">
        <title>Draft genome of the bovine lungworm Dictyocaulus viviparus.</title>
        <authorList>
            <person name="Mitreva M."/>
        </authorList>
    </citation>
    <scope>NUCLEOTIDE SEQUENCE [LARGE SCALE GENOMIC DNA]</scope>
    <source>
        <strain evidence="1 2">HannoverDv2000</strain>
    </source>
</reference>
<gene>
    <name evidence="1" type="ORF">DICVIV_04541</name>
</gene>
<dbReference type="SUPFAM" id="SSF55394">
    <property type="entry name" value="Bactericidal permeability-increasing protein, BPI"/>
    <property type="match status" value="1"/>
</dbReference>
<dbReference type="Gene3D" id="3.15.10.10">
    <property type="entry name" value="Bactericidal permeability-increasing protein, domain 1"/>
    <property type="match status" value="1"/>
</dbReference>
<name>A0A0D8XXG3_DICVI</name>
<organism evidence="1 2">
    <name type="scientific">Dictyocaulus viviparus</name>
    <name type="common">Bovine lungworm</name>
    <dbReference type="NCBI Taxonomy" id="29172"/>
    <lineage>
        <taxon>Eukaryota</taxon>
        <taxon>Metazoa</taxon>
        <taxon>Ecdysozoa</taxon>
        <taxon>Nematoda</taxon>
        <taxon>Chromadorea</taxon>
        <taxon>Rhabditida</taxon>
        <taxon>Rhabditina</taxon>
        <taxon>Rhabditomorpha</taxon>
        <taxon>Strongyloidea</taxon>
        <taxon>Metastrongylidae</taxon>
        <taxon>Dictyocaulus</taxon>
    </lineage>
</organism>
<dbReference type="OrthoDB" id="5877603at2759"/>
<dbReference type="AlphaFoldDB" id="A0A0D8XXG3"/>
<protein>
    <recommendedName>
        <fullName evidence="3">Lipid-binding serum glycoprotein C-terminal domain-containing protein</fullName>
    </recommendedName>
</protein>
<dbReference type="EMBL" id="KN716238">
    <property type="protein sequence ID" value="KJH49338.1"/>
    <property type="molecule type" value="Genomic_DNA"/>
</dbReference>
<keyword evidence="2" id="KW-1185">Reference proteome</keyword>
<dbReference type="GO" id="GO:0008289">
    <property type="term" value="F:lipid binding"/>
    <property type="evidence" value="ECO:0007669"/>
    <property type="project" value="InterPro"/>
</dbReference>
<proteinExistence type="predicted"/>
<dbReference type="InterPro" id="IPR017943">
    <property type="entry name" value="Bactericidal_perm-incr_a/b_dom"/>
</dbReference>
<dbReference type="STRING" id="29172.A0A0D8XXG3"/>
<evidence type="ECO:0008006" key="3">
    <source>
        <dbReference type="Google" id="ProtNLM"/>
    </source>
</evidence>
<accession>A0A0D8XXG3</accession>
<evidence type="ECO:0000313" key="2">
    <source>
        <dbReference type="Proteomes" id="UP000053766"/>
    </source>
</evidence>
<dbReference type="Proteomes" id="UP000053766">
    <property type="component" value="Unassembled WGS sequence"/>
</dbReference>
<evidence type="ECO:0000313" key="1">
    <source>
        <dbReference type="EMBL" id="KJH49338.1"/>
    </source>
</evidence>
<sequence>MFMNINVECREMMDVKQIILTIRQDAMKHRPYTMRTSYNGMDINLDSMRIVDVLPPEFDVEHLNVSRFRFHTHGGGMRYLGSYSTIYKTTREGQFEALLDDVRIHIDVEFLYEENQIKVIENTCDSKISEILLQLIPSMPLQILGLLKDRIQQSFRENVCPALLHFARKLAHIMTSLAAVEDFTSPQREPYHKCALPYERITSQFNSHGAIFSFKRCILRKTSDQHTSDSLVDAENLADQYRIPYLHFKTKVSLRMTQLNATFSDNSGYYRWCARYEINHIKTYDVHSNFEELVDISNNIEQQIKKHRSYLEDLMATYLNGELPLRLNPRIRLLPHPAIFRDRRIIFPINFKFDKKFLPVFQLFHASSFW</sequence>
<reference evidence="2" key="2">
    <citation type="journal article" date="2016" name="Sci. Rep.">
        <title>Dictyocaulus viviparus genome, variome and transcriptome elucidate lungworm biology and support future intervention.</title>
        <authorList>
            <person name="McNulty S.N."/>
            <person name="Strube C."/>
            <person name="Rosa B.A."/>
            <person name="Martin J.C."/>
            <person name="Tyagi R."/>
            <person name="Choi Y.J."/>
            <person name="Wang Q."/>
            <person name="Hallsworth Pepin K."/>
            <person name="Zhang X."/>
            <person name="Ozersky P."/>
            <person name="Wilson R.K."/>
            <person name="Sternberg P.W."/>
            <person name="Gasser R.B."/>
            <person name="Mitreva M."/>
        </authorList>
    </citation>
    <scope>NUCLEOTIDE SEQUENCE [LARGE SCALE GENOMIC DNA]</scope>
    <source>
        <strain evidence="2">HannoverDv2000</strain>
    </source>
</reference>